<evidence type="ECO:0000256" key="1">
    <source>
        <dbReference type="SAM" id="MobiDB-lite"/>
    </source>
</evidence>
<dbReference type="Proteomes" id="UP001221686">
    <property type="component" value="Unassembled WGS sequence"/>
</dbReference>
<feature type="region of interest" description="Disordered" evidence="1">
    <location>
        <begin position="108"/>
        <end position="136"/>
    </location>
</feature>
<evidence type="ECO:0000313" key="3">
    <source>
        <dbReference type="Proteomes" id="UP001221686"/>
    </source>
</evidence>
<comment type="caution">
    <text evidence="2">The sequence shown here is derived from an EMBL/GenBank/DDBJ whole genome shotgun (WGS) entry which is preliminary data.</text>
</comment>
<accession>A0ABT5E5P5</accession>
<dbReference type="EMBL" id="JAQNDL010000003">
    <property type="protein sequence ID" value="MDC0721174.1"/>
    <property type="molecule type" value="Genomic_DNA"/>
</dbReference>
<dbReference type="RefSeq" id="WP_272089675.1">
    <property type="nucleotide sequence ID" value="NZ_JAQNDL010000003.1"/>
</dbReference>
<name>A0ABT5E5P5_9BACT</name>
<feature type="compositionally biased region" description="Polar residues" evidence="1">
    <location>
        <begin position="119"/>
        <end position="135"/>
    </location>
</feature>
<organism evidence="2 3">
    <name type="scientific">Nannocystis bainbridge</name>
    <dbReference type="NCBI Taxonomy" id="2995303"/>
    <lineage>
        <taxon>Bacteria</taxon>
        <taxon>Pseudomonadati</taxon>
        <taxon>Myxococcota</taxon>
        <taxon>Polyangia</taxon>
        <taxon>Nannocystales</taxon>
        <taxon>Nannocystaceae</taxon>
        <taxon>Nannocystis</taxon>
    </lineage>
</organism>
<gene>
    <name evidence="2" type="ORF">POL25_29985</name>
</gene>
<protein>
    <submittedName>
        <fullName evidence="2">Uncharacterized protein</fullName>
    </submittedName>
</protein>
<sequence>MNTAATPCEAETGRARPSRARQLATFAALLVASVSVMATSKPRWHLDSSATGAPMEVAPSSSKSANIVVAVAHATAPGESISDWLVTVRVTTKTPTSGGAGQVRLSLQSPAGQAADAPASSTGPTDQVSVSTTVYSPKCPPEGPCELRFTLSAEGVGGTVRVEPTVSAWLRGDGTVVPPGAGITVRVDPTP</sequence>
<keyword evidence="3" id="KW-1185">Reference proteome</keyword>
<evidence type="ECO:0000313" key="2">
    <source>
        <dbReference type="EMBL" id="MDC0721174.1"/>
    </source>
</evidence>
<proteinExistence type="predicted"/>
<reference evidence="2 3" key="1">
    <citation type="submission" date="2022-11" db="EMBL/GenBank/DDBJ databases">
        <title>Minimal conservation of predation-associated metabolite biosynthetic gene clusters underscores biosynthetic potential of Myxococcota including descriptions for ten novel species: Archangium lansinium sp. nov., Myxococcus landrumus sp. nov., Nannocystis bai.</title>
        <authorList>
            <person name="Ahearne A."/>
            <person name="Stevens C."/>
            <person name="Dowd S."/>
        </authorList>
    </citation>
    <scope>NUCLEOTIDE SEQUENCE [LARGE SCALE GENOMIC DNA]</scope>
    <source>
        <strain evidence="2 3">BB15-2</strain>
    </source>
</reference>